<evidence type="ECO:0000313" key="1">
    <source>
        <dbReference type="EMBL" id="KAL0344704.1"/>
    </source>
</evidence>
<name>A0AAW2NLT4_SESRA</name>
<dbReference type="Gene3D" id="2.40.70.10">
    <property type="entry name" value="Acid Proteases"/>
    <property type="match status" value="1"/>
</dbReference>
<proteinExistence type="predicted"/>
<sequence>MVIRLDIANFLVHKVLVDNGRSADIIFWDVIKRMGLEDAQLDLVHTPLVGFGGSGVASMGTISLPVSMGEESKRKTLMVRFLVVDTPFAYNIILERPGLNAFKAVVSTYHLKMKFSTKNGIGEVARDQKEAKRCYNLSLQKGKNEAKMKRKEREDTEGLEVKRFKLERIEPVEEFKTVELIAHQADKITRIGSGMSEAVEILMIEFLKENVDIFAWSPSDFKDIDAEVILHRLNVDPTRDQ</sequence>
<dbReference type="EMBL" id="JACGWJ010000019">
    <property type="protein sequence ID" value="KAL0344704.1"/>
    <property type="molecule type" value="Genomic_DNA"/>
</dbReference>
<dbReference type="PANTHER" id="PTHR33240:SF17">
    <property type="entry name" value="EUKARYOTIC PEPTIDE CHAIN RELEASE FACTOR GTP-BINDING SUBUNIT-LIKE"/>
    <property type="match status" value="1"/>
</dbReference>
<dbReference type="CDD" id="cd00303">
    <property type="entry name" value="retropepsin_like"/>
    <property type="match status" value="1"/>
</dbReference>
<reference evidence="1" key="1">
    <citation type="submission" date="2020-06" db="EMBL/GenBank/DDBJ databases">
        <authorList>
            <person name="Li T."/>
            <person name="Hu X."/>
            <person name="Zhang T."/>
            <person name="Song X."/>
            <person name="Zhang H."/>
            <person name="Dai N."/>
            <person name="Sheng W."/>
            <person name="Hou X."/>
            <person name="Wei L."/>
        </authorList>
    </citation>
    <scope>NUCLEOTIDE SEQUENCE</scope>
    <source>
        <strain evidence="1">G02</strain>
        <tissue evidence="1">Leaf</tissue>
    </source>
</reference>
<comment type="caution">
    <text evidence="1">The sequence shown here is derived from an EMBL/GenBank/DDBJ whole genome shotgun (WGS) entry which is preliminary data.</text>
</comment>
<protein>
    <submittedName>
        <fullName evidence="1">Uncharacterized protein</fullName>
    </submittedName>
</protein>
<dbReference type="PANTHER" id="PTHR33240">
    <property type="entry name" value="OS08G0508500 PROTEIN"/>
    <property type="match status" value="1"/>
</dbReference>
<reference evidence="1" key="2">
    <citation type="journal article" date="2024" name="Plant">
        <title>Genomic evolution and insights into agronomic trait innovations of Sesamum species.</title>
        <authorList>
            <person name="Miao H."/>
            <person name="Wang L."/>
            <person name="Qu L."/>
            <person name="Liu H."/>
            <person name="Sun Y."/>
            <person name="Le M."/>
            <person name="Wang Q."/>
            <person name="Wei S."/>
            <person name="Zheng Y."/>
            <person name="Lin W."/>
            <person name="Duan Y."/>
            <person name="Cao H."/>
            <person name="Xiong S."/>
            <person name="Wang X."/>
            <person name="Wei L."/>
            <person name="Li C."/>
            <person name="Ma Q."/>
            <person name="Ju M."/>
            <person name="Zhao R."/>
            <person name="Li G."/>
            <person name="Mu C."/>
            <person name="Tian Q."/>
            <person name="Mei H."/>
            <person name="Zhang T."/>
            <person name="Gao T."/>
            <person name="Zhang H."/>
        </authorList>
    </citation>
    <scope>NUCLEOTIDE SEQUENCE</scope>
    <source>
        <strain evidence="1">G02</strain>
    </source>
</reference>
<organism evidence="1">
    <name type="scientific">Sesamum radiatum</name>
    <name type="common">Black benniseed</name>
    <dbReference type="NCBI Taxonomy" id="300843"/>
    <lineage>
        <taxon>Eukaryota</taxon>
        <taxon>Viridiplantae</taxon>
        <taxon>Streptophyta</taxon>
        <taxon>Embryophyta</taxon>
        <taxon>Tracheophyta</taxon>
        <taxon>Spermatophyta</taxon>
        <taxon>Magnoliopsida</taxon>
        <taxon>eudicotyledons</taxon>
        <taxon>Gunneridae</taxon>
        <taxon>Pentapetalae</taxon>
        <taxon>asterids</taxon>
        <taxon>lamiids</taxon>
        <taxon>Lamiales</taxon>
        <taxon>Pedaliaceae</taxon>
        <taxon>Sesamum</taxon>
    </lineage>
</organism>
<gene>
    <name evidence="1" type="ORF">Sradi_4301700</name>
</gene>
<dbReference type="InterPro" id="IPR021109">
    <property type="entry name" value="Peptidase_aspartic_dom_sf"/>
</dbReference>
<dbReference type="AlphaFoldDB" id="A0AAW2NLT4"/>
<accession>A0AAW2NLT4</accession>